<evidence type="ECO:0000259" key="6">
    <source>
        <dbReference type="Pfam" id="PF03936"/>
    </source>
</evidence>
<evidence type="ECO:0000259" key="5">
    <source>
        <dbReference type="Pfam" id="PF01397"/>
    </source>
</evidence>
<sequence>MAGNLNTRDPVRSTDLGMIGNLNSRDPVRNTDLGMVGRLRPRLSMKSLVRDLNLGTVVGLNRKYLALNTDLGTGARVNIRSQAPNTDLGLGGDPKWMLLSRSLDLGMVRSRAMGRKKKVVVVVTVGGLRGLSSRHRVTGGRVRKEGVMGGQLMTGQAMSGLRRKSTGNLVMRSVMMRRMRAMAAKNMVLMMMRRRRNTTTTTTTTTHKWSISVAEDLKRLTPHCTFTDEILAKQEQQLEEVRSVLRTVGEEEDSLKGLVMIDALQRLGIDYHFREDIEAVLHSQYMKSSSHSFTDQHEDLYEVSTRFRLLRQQGYNVPTDVFDKFKDKDGRFKTELSEDIRGLMGIYEASQLSIEGEDILDQAADFSTQVLNGLMPHLSHHQARVVSNTLGNPHHKSLARFMARDFLSDYTNPSEWENVLQELAKMDFNMVQFTHQKEILQVSKWWKDTGLASELKFARDQPLKWYMWPMAALTDPRFSEQRVELTKPISLVYIIDDIFDVYGTLEELILFTEAVNRWELAAVNELPSYMKICFKVLQDSTNEIAYGVHKKYGWNPIDSLQRTWAILCNAFLEEAKWFASGQLPKAEEYLKNGIVSSGVPAVLVHMFFLLGHGMNKESVDFMIDNPDIITSTATILRLWDDLGSAKDENQDGHDGSYVDCYMKEHEGSTAETARKQVVDMISDAWKRLNRECLSPNRFSANFTQGCLNTARMVPLMYCYDDNHNLPILEEHMKSMFHDSVSL</sequence>
<dbReference type="InterPro" id="IPR036965">
    <property type="entry name" value="Terpene_synth_N_sf"/>
</dbReference>
<dbReference type="InterPro" id="IPR008949">
    <property type="entry name" value="Isoprenoid_synthase_dom_sf"/>
</dbReference>
<reference evidence="7" key="2">
    <citation type="submission" date="2018-11" db="EMBL/GenBank/DDBJ databases">
        <title>Biosynthesis and transformation of volatiles in plucked tea leaves during bruising and withering treatment.</title>
        <authorList>
            <person name="Hu C.J."/>
            <person name="Li D."/>
            <person name="G Y."/>
            <person name="Lu J.L."/>
        </authorList>
    </citation>
    <scope>NUCLEOTIDE SEQUENCE</scope>
</reference>
<accession>A0A3G3IRG5</accession>
<dbReference type="Pfam" id="PF01397">
    <property type="entry name" value="Terpene_synth"/>
    <property type="match status" value="1"/>
</dbReference>
<evidence type="ECO:0000256" key="1">
    <source>
        <dbReference type="ARBA" id="ARBA00001946"/>
    </source>
</evidence>
<evidence type="ECO:0000256" key="4">
    <source>
        <dbReference type="ARBA" id="ARBA00023239"/>
    </source>
</evidence>
<dbReference type="PANTHER" id="PTHR31225:SF0">
    <property type="entry name" value="S-(+)-LINALOOL SYNTHASE, CHLOROPLASTIC"/>
    <property type="match status" value="1"/>
</dbReference>
<evidence type="ECO:0000256" key="2">
    <source>
        <dbReference type="ARBA" id="ARBA00022723"/>
    </source>
</evidence>
<dbReference type="InterPro" id="IPR005630">
    <property type="entry name" value="Terpene_synthase_metal-bd"/>
</dbReference>
<dbReference type="SFLD" id="SFLDS00005">
    <property type="entry name" value="Isoprenoid_Synthase_Type_I"/>
    <property type="match status" value="1"/>
</dbReference>
<dbReference type="EMBL" id="MH125269">
    <property type="protein sequence ID" value="AYQ58366.1"/>
    <property type="molecule type" value="mRNA"/>
</dbReference>
<dbReference type="GO" id="GO:0000287">
    <property type="term" value="F:magnesium ion binding"/>
    <property type="evidence" value="ECO:0007669"/>
    <property type="project" value="InterPro"/>
</dbReference>
<dbReference type="Gene3D" id="1.10.600.10">
    <property type="entry name" value="Farnesyl Diphosphate Synthase"/>
    <property type="match status" value="1"/>
</dbReference>
<feature type="domain" description="Terpene synthase N-terminal" evidence="5">
    <location>
        <begin position="226"/>
        <end position="388"/>
    </location>
</feature>
<dbReference type="FunFam" id="1.10.600.10:FF:000007">
    <property type="entry name" value="Isoprene synthase, chloroplastic"/>
    <property type="match status" value="1"/>
</dbReference>
<dbReference type="CDD" id="cd00684">
    <property type="entry name" value="Terpene_cyclase_plant_C1"/>
    <property type="match status" value="1"/>
</dbReference>
<protein>
    <submittedName>
        <fullName evidence="7">Nerolidol synthesis</fullName>
    </submittedName>
</protein>
<dbReference type="Gene3D" id="1.50.10.130">
    <property type="entry name" value="Terpene synthase, N-terminal domain"/>
    <property type="match status" value="1"/>
</dbReference>
<dbReference type="InterPro" id="IPR001906">
    <property type="entry name" value="Terpene_synth_N"/>
</dbReference>
<dbReference type="AlphaFoldDB" id="A0A3G3IRG5"/>
<dbReference type="Pfam" id="PF03936">
    <property type="entry name" value="Terpene_synth_C"/>
    <property type="match status" value="1"/>
</dbReference>
<dbReference type="InterPro" id="IPR044814">
    <property type="entry name" value="Terpene_cyclase_plant_C1"/>
</dbReference>
<dbReference type="SFLD" id="SFLDG01019">
    <property type="entry name" value="Terpene_Cyclase_Like_1_C_Termi"/>
    <property type="match status" value="1"/>
</dbReference>
<dbReference type="GO" id="GO:0010333">
    <property type="term" value="F:terpene synthase activity"/>
    <property type="evidence" value="ECO:0007669"/>
    <property type="project" value="InterPro"/>
</dbReference>
<feature type="domain" description="Terpene synthase metal-binding" evidence="6">
    <location>
        <begin position="447"/>
        <end position="686"/>
    </location>
</feature>
<dbReference type="InterPro" id="IPR008930">
    <property type="entry name" value="Terpenoid_cyclase/PrenylTrfase"/>
</dbReference>
<reference evidence="7" key="1">
    <citation type="submission" date="2018-03" db="EMBL/GenBank/DDBJ databases">
        <authorList>
            <person name="Hu C."/>
            <person name="Li D."/>
            <person name="G Y."/>
            <person name="Lu J."/>
        </authorList>
    </citation>
    <scope>NUCLEOTIDE SEQUENCE</scope>
</reference>
<proteinExistence type="evidence at transcript level"/>
<dbReference type="SUPFAM" id="SSF48239">
    <property type="entry name" value="Terpenoid cyclases/Protein prenyltransferases"/>
    <property type="match status" value="1"/>
</dbReference>
<dbReference type="GO" id="GO:0016102">
    <property type="term" value="P:diterpenoid biosynthetic process"/>
    <property type="evidence" value="ECO:0007669"/>
    <property type="project" value="InterPro"/>
</dbReference>
<keyword evidence="2" id="KW-0479">Metal-binding</keyword>
<organism evidence="7">
    <name type="scientific">Camellia sinensis</name>
    <name type="common">Tea plant</name>
    <name type="synonym">Thea sinensis</name>
    <dbReference type="NCBI Taxonomy" id="4442"/>
    <lineage>
        <taxon>Eukaryota</taxon>
        <taxon>Viridiplantae</taxon>
        <taxon>Streptophyta</taxon>
        <taxon>Embryophyta</taxon>
        <taxon>Tracheophyta</taxon>
        <taxon>Spermatophyta</taxon>
        <taxon>Magnoliopsida</taxon>
        <taxon>eudicotyledons</taxon>
        <taxon>Gunneridae</taxon>
        <taxon>Pentapetalae</taxon>
        <taxon>asterids</taxon>
        <taxon>Ericales</taxon>
        <taxon>Theaceae</taxon>
        <taxon>Camellia</taxon>
    </lineage>
</organism>
<evidence type="ECO:0000256" key="3">
    <source>
        <dbReference type="ARBA" id="ARBA00022842"/>
    </source>
</evidence>
<dbReference type="PANTHER" id="PTHR31225">
    <property type="entry name" value="OS04G0344100 PROTEIN-RELATED"/>
    <property type="match status" value="1"/>
</dbReference>
<keyword evidence="4" id="KW-0456">Lyase</keyword>
<dbReference type="SUPFAM" id="SSF48576">
    <property type="entry name" value="Terpenoid synthases"/>
    <property type="match status" value="1"/>
</dbReference>
<comment type="cofactor">
    <cofactor evidence="1">
        <name>Mg(2+)</name>
        <dbReference type="ChEBI" id="CHEBI:18420"/>
    </cofactor>
</comment>
<dbReference type="InterPro" id="IPR034741">
    <property type="entry name" value="Terpene_cyclase-like_1_C"/>
</dbReference>
<evidence type="ECO:0000313" key="7">
    <source>
        <dbReference type="EMBL" id="AYQ58366.1"/>
    </source>
</evidence>
<dbReference type="FunFam" id="1.50.10.130:FF:000001">
    <property type="entry name" value="Isoprene synthase, chloroplastic"/>
    <property type="match status" value="1"/>
</dbReference>
<keyword evidence="3" id="KW-0460">Magnesium</keyword>
<dbReference type="InterPro" id="IPR050148">
    <property type="entry name" value="Terpene_synthase-like"/>
</dbReference>
<name>A0A3G3IRG5_CAMSI</name>